<feature type="compositionally biased region" description="Basic and acidic residues" evidence="2">
    <location>
        <begin position="119"/>
        <end position="131"/>
    </location>
</feature>
<feature type="coiled-coil region" evidence="1">
    <location>
        <begin position="77"/>
        <end position="104"/>
    </location>
</feature>
<feature type="region of interest" description="Disordered" evidence="2">
    <location>
        <begin position="113"/>
        <end position="143"/>
    </location>
</feature>
<comment type="caution">
    <text evidence="3">The sequence shown here is derived from an EMBL/GenBank/DDBJ whole genome shotgun (WGS) entry which is preliminary data.</text>
</comment>
<organism evidence="3 4">
    <name type="scientific">Stentor coeruleus</name>
    <dbReference type="NCBI Taxonomy" id="5963"/>
    <lineage>
        <taxon>Eukaryota</taxon>
        <taxon>Sar</taxon>
        <taxon>Alveolata</taxon>
        <taxon>Ciliophora</taxon>
        <taxon>Postciliodesmatophora</taxon>
        <taxon>Heterotrichea</taxon>
        <taxon>Heterotrichida</taxon>
        <taxon>Stentoridae</taxon>
        <taxon>Stentor</taxon>
    </lineage>
</organism>
<keyword evidence="1" id="KW-0175">Coiled coil</keyword>
<evidence type="ECO:0000256" key="2">
    <source>
        <dbReference type="SAM" id="MobiDB-lite"/>
    </source>
</evidence>
<sequence>MKNLECYCSEHENLISLLEEKEEIIKNYETKVQKLYEDFNYNVQLIYERDREIDILNSRIDELITINREKEIEIVSLQSLYSKVKQLEHEKHLLNKRIENLLATEHYSNTRYRKPASPRIEDPGLVNEHRTPAHKKYPSATTSISQLENHSFSSYTTAFHKKREDNNTAPLAKLNSDLEKRIKALEQEDNKNESSFKRSNTESSHNDYDISMTKEKLSVKEKEINALIKSLSPYKRESGKKNNAKFVNLGYLTKEQERMKTEPRCNSRVGLMTEIGDENEGSKHEPMIRCASAVDKRMIS</sequence>
<protein>
    <submittedName>
        <fullName evidence="3">Uncharacterized protein</fullName>
    </submittedName>
</protein>
<dbReference type="Proteomes" id="UP000187209">
    <property type="component" value="Unassembled WGS sequence"/>
</dbReference>
<evidence type="ECO:0000256" key="1">
    <source>
        <dbReference type="SAM" id="Coils"/>
    </source>
</evidence>
<feature type="coiled-coil region" evidence="1">
    <location>
        <begin position="1"/>
        <end position="38"/>
    </location>
</feature>
<feature type="region of interest" description="Disordered" evidence="2">
    <location>
        <begin position="185"/>
        <end position="208"/>
    </location>
</feature>
<keyword evidence="4" id="KW-1185">Reference proteome</keyword>
<gene>
    <name evidence="3" type="ORF">SteCoe_1183</name>
</gene>
<evidence type="ECO:0000313" key="3">
    <source>
        <dbReference type="EMBL" id="OMJ95421.1"/>
    </source>
</evidence>
<evidence type="ECO:0000313" key="4">
    <source>
        <dbReference type="Proteomes" id="UP000187209"/>
    </source>
</evidence>
<reference evidence="3 4" key="1">
    <citation type="submission" date="2016-11" db="EMBL/GenBank/DDBJ databases">
        <title>The macronuclear genome of Stentor coeruleus: a giant cell with tiny introns.</title>
        <authorList>
            <person name="Slabodnick M."/>
            <person name="Ruby J.G."/>
            <person name="Reiff S.B."/>
            <person name="Swart E.C."/>
            <person name="Gosai S."/>
            <person name="Prabakaran S."/>
            <person name="Witkowska E."/>
            <person name="Larue G.E."/>
            <person name="Fisher S."/>
            <person name="Freeman R.M."/>
            <person name="Gunawardena J."/>
            <person name="Chu W."/>
            <person name="Stover N.A."/>
            <person name="Gregory B.D."/>
            <person name="Nowacki M."/>
            <person name="Derisi J."/>
            <person name="Roy S.W."/>
            <person name="Marshall W.F."/>
            <person name="Sood P."/>
        </authorList>
    </citation>
    <scope>NUCLEOTIDE SEQUENCE [LARGE SCALE GENOMIC DNA]</scope>
    <source>
        <strain evidence="3">WM001</strain>
    </source>
</reference>
<dbReference type="AlphaFoldDB" id="A0A1R2D2G3"/>
<proteinExistence type="predicted"/>
<dbReference type="EMBL" id="MPUH01000012">
    <property type="protein sequence ID" value="OMJ95421.1"/>
    <property type="molecule type" value="Genomic_DNA"/>
</dbReference>
<name>A0A1R2D2G3_9CILI</name>
<accession>A0A1R2D2G3</accession>